<name>A0AAE1EFV2_PETCI</name>
<sequence>MPEFISVNDYISEVKDDISSPPTSNFVAKMPLCRQTVNDLEEIWGKDRVPTSEGSATTPVRNEGQREVQDGNGDRRAEVLCPRVQTENRI</sequence>
<feature type="compositionally biased region" description="Basic and acidic residues" evidence="1">
    <location>
        <begin position="63"/>
        <end position="78"/>
    </location>
</feature>
<keyword evidence="3" id="KW-1185">Reference proteome</keyword>
<accession>A0AAE1EFV2</accession>
<dbReference type="Proteomes" id="UP001286313">
    <property type="component" value="Unassembled WGS sequence"/>
</dbReference>
<proteinExistence type="predicted"/>
<organism evidence="2 3">
    <name type="scientific">Petrolisthes cinctipes</name>
    <name type="common">Flat porcelain crab</name>
    <dbReference type="NCBI Taxonomy" id="88211"/>
    <lineage>
        <taxon>Eukaryota</taxon>
        <taxon>Metazoa</taxon>
        <taxon>Ecdysozoa</taxon>
        <taxon>Arthropoda</taxon>
        <taxon>Crustacea</taxon>
        <taxon>Multicrustacea</taxon>
        <taxon>Malacostraca</taxon>
        <taxon>Eumalacostraca</taxon>
        <taxon>Eucarida</taxon>
        <taxon>Decapoda</taxon>
        <taxon>Pleocyemata</taxon>
        <taxon>Anomura</taxon>
        <taxon>Galatheoidea</taxon>
        <taxon>Porcellanidae</taxon>
        <taxon>Petrolisthes</taxon>
    </lineage>
</organism>
<reference evidence="2" key="1">
    <citation type="submission" date="2023-10" db="EMBL/GenBank/DDBJ databases">
        <title>Genome assemblies of two species of porcelain crab, Petrolisthes cinctipes and Petrolisthes manimaculis (Anomura: Porcellanidae).</title>
        <authorList>
            <person name="Angst P."/>
        </authorList>
    </citation>
    <scope>NUCLEOTIDE SEQUENCE</scope>
    <source>
        <strain evidence="2">PB745_01</strain>
        <tissue evidence="2">Gill</tissue>
    </source>
</reference>
<protein>
    <submittedName>
        <fullName evidence="2">Uncharacterized protein</fullName>
    </submittedName>
</protein>
<dbReference type="EMBL" id="JAWQEG010008221">
    <property type="protein sequence ID" value="KAK3850737.1"/>
    <property type="molecule type" value="Genomic_DNA"/>
</dbReference>
<gene>
    <name evidence="2" type="ORF">Pcinc_042574</name>
</gene>
<comment type="caution">
    <text evidence="2">The sequence shown here is derived from an EMBL/GenBank/DDBJ whole genome shotgun (WGS) entry which is preliminary data.</text>
</comment>
<evidence type="ECO:0000256" key="1">
    <source>
        <dbReference type="SAM" id="MobiDB-lite"/>
    </source>
</evidence>
<dbReference type="AlphaFoldDB" id="A0AAE1EFV2"/>
<feature type="region of interest" description="Disordered" evidence="1">
    <location>
        <begin position="47"/>
        <end position="90"/>
    </location>
</feature>
<evidence type="ECO:0000313" key="2">
    <source>
        <dbReference type="EMBL" id="KAK3850737.1"/>
    </source>
</evidence>
<evidence type="ECO:0000313" key="3">
    <source>
        <dbReference type="Proteomes" id="UP001286313"/>
    </source>
</evidence>